<dbReference type="PROSITE" id="PS00893">
    <property type="entry name" value="NUDIX_BOX"/>
    <property type="match status" value="1"/>
</dbReference>
<dbReference type="PROSITE" id="PS51462">
    <property type="entry name" value="NUDIX"/>
    <property type="match status" value="1"/>
</dbReference>
<dbReference type="InterPro" id="IPR015797">
    <property type="entry name" value="NUDIX_hydrolase-like_dom_sf"/>
</dbReference>
<keyword evidence="2 4" id="KW-0378">Hydrolase</keyword>
<proteinExistence type="inferred from homology"/>
<evidence type="ECO:0000313" key="5">
    <source>
        <dbReference type="Proteomes" id="UP000076510"/>
    </source>
</evidence>
<dbReference type="RefSeq" id="WP_063191041.1">
    <property type="nucleotide sequence ID" value="NZ_JBLGCT010000001.1"/>
</dbReference>
<gene>
    <name evidence="4" type="ORF">AV649_17500</name>
</gene>
<evidence type="ECO:0000256" key="1">
    <source>
        <dbReference type="ARBA" id="ARBA00005582"/>
    </source>
</evidence>
<reference evidence="5" key="1">
    <citation type="submission" date="2016-01" db="EMBL/GenBank/DDBJ databases">
        <title>Whole genome sequencing of Bhargavaea cecembensis T14.</title>
        <authorList>
            <person name="Hong K.W."/>
        </authorList>
    </citation>
    <scope>NUCLEOTIDE SEQUENCE [LARGE SCALE GENOMIC DNA]</scope>
    <source>
        <strain evidence="5">M19</strain>
    </source>
</reference>
<dbReference type="OrthoDB" id="9804563at2"/>
<dbReference type="InterPro" id="IPR020084">
    <property type="entry name" value="NUDIX_hydrolase_CS"/>
</dbReference>
<dbReference type="Pfam" id="PF00293">
    <property type="entry name" value="NUDIX"/>
    <property type="match status" value="1"/>
</dbReference>
<comment type="caution">
    <text evidence="4">The sequence shown here is derived from an EMBL/GenBank/DDBJ whole genome shotgun (WGS) entry which is preliminary data.</text>
</comment>
<accession>A0A163LVH9</accession>
<sequence>MSETTELPIRRSGIAAVLVKKVDGEDRVLLLKRASRTLNGAWCYIGGGIEPGEKAWQAAKREIWEETGIDIRTLYTGNTFDQFYSPATNDIYMAPVFVGFVEDDQDVMLNREHSEYEWLRFPDAMERATLPGNDVVLAFVEKHFVKKAPVEWLRIELAGQVMGDY</sequence>
<feature type="domain" description="Nudix hydrolase" evidence="3">
    <location>
        <begin position="9"/>
        <end position="141"/>
    </location>
</feature>
<evidence type="ECO:0000313" key="4">
    <source>
        <dbReference type="EMBL" id="KZE51157.1"/>
    </source>
</evidence>
<comment type="similarity">
    <text evidence="1">Belongs to the Nudix hydrolase family.</text>
</comment>
<dbReference type="CDD" id="cd04664">
    <property type="entry name" value="NUDIX_DHNTPase_like"/>
    <property type="match status" value="1"/>
</dbReference>
<dbReference type="PANTHER" id="PTHR43736:SF1">
    <property type="entry name" value="DIHYDRONEOPTERIN TRIPHOSPHATE DIPHOSPHATASE"/>
    <property type="match status" value="1"/>
</dbReference>
<protein>
    <submittedName>
        <fullName evidence="4">NUDIX hydrolase</fullName>
    </submittedName>
</protein>
<dbReference type="AlphaFoldDB" id="A0A163LVH9"/>
<organism evidence="4 5">
    <name type="scientific">Rossellomorea marisflavi</name>
    <dbReference type="NCBI Taxonomy" id="189381"/>
    <lineage>
        <taxon>Bacteria</taxon>
        <taxon>Bacillati</taxon>
        <taxon>Bacillota</taxon>
        <taxon>Bacilli</taxon>
        <taxon>Bacillales</taxon>
        <taxon>Bacillaceae</taxon>
        <taxon>Rossellomorea</taxon>
    </lineage>
</organism>
<evidence type="ECO:0000259" key="3">
    <source>
        <dbReference type="PROSITE" id="PS51462"/>
    </source>
</evidence>
<name>A0A163LVH9_9BACI</name>
<dbReference type="GO" id="GO:0016787">
    <property type="term" value="F:hydrolase activity"/>
    <property type="evidence" value="ECO:0007669"/>
    <property type="project" value="UniProtKB-KW"/>
</dbReference>
<dbReference type="PANTHER" id="PTHR43736">
    <property type="entry name" value="ADP-RIBOSE PYROPHOSPHATASE"/>
    <property type="match status" value="1"/>
</dbReference>
<dbReference type="Proteomes" id="UP000076510">
    <property type="component" value="Unassembled WGS sequence"/>
</dbReference>
<dbReference type="InterPro" id="IPR000086">
    <property type="entry name" value="NUDIX_hydrolase_dom"/>
</dbReference>
<evidence type="ECO:0000256" key="2">
    <source>
        <dbReference type="ARBA" id="ARBA00022801"/>
    </source>
</evidence>
<dbReference type="SUPFAM" id="SSF55811">
    <property type="entry name" value="Nudix"/>
    <property type="match status" value="1"/>
</dbReference>
<dbReference type="Gene3D" id="3.90.79.10">
    <property type="entry name" value="Nucleoside Triphosphate Pyrophosphohydrolase"/>
    <property type="match status" value="1"/>
</dbReference>
<dbReference type="EMBL" id="LQQY01000009">
    <property type="protein sequence ID" value="KZE51157.1"/>
    <property type="molecule type" value="Genomic_DNA"/>
</dbReference>